<dbReference type="PANTHER" id="PTHR32309">
    <property type="entry name" value="TYROSINE-PROTEIN KINASE"/>
    <property type="match status" value="1"/>
</dbReference>
<comment type="catalytic activity">
    <reaction evidence="14">
        <text>L-tyrosyl-[protein] + ATP = O-phospho-L-tyrosyl-[protein] + ADP + H(+)</text>
        <dbReference type="Rhea" id="RHEA:10596"/>
        <dbReference type="Rhea" id="RHEA-COMP:10136"/>
        <dbReference type="Rhea" id="RHEA-COMP:20101"/>
        <dbReference type="ChEBI" id="CHEBI:15378"/>
        <dbReference type="ChEBI" id="CHEBI:30616"/>
        <dbReference type="ChEBI" id="CHEBI:46858"/>
        <dbReference type="ChEBI" id="CHEBI:61978"/>
        <dbReference type="ChEBI" id="CHEBI:456216"/>
        <dbReference type="EC" id="2.7.10.2"/>
    </reaction>
</comment>
<evidence type="ECO:0000256" key="4">
    <source>
        <dbReference type="ARBA" id="ARBA00011903"/>
    </source>
</evidence>
<dbReference type="CDD" id="cd05387">
    <property type="entry name" value="BY-kinase"/>
    <property type="match status" value="1"/>
</dbReference>
<keyword evidence="12" id="KW-0472">Membrane</keyword>
<dbReference type="GO" id="GO:0005886">
    <property type="term" value="C:plasma membrane"/>
    <property type="evidence" value="ECO:0007669"/>
    <property type="project" value="UniProtKB-SubCell"/>
</dbReference>
<comment type="caution">
    <text evidence="18">The sequence shown here is derived from an EMBL/GenBank/DDBJ whole genome shotgun (WGS) entry which is preliminary data.</text>
</comment>
<keyword evidence="11" id="KW-1133">Transmembrane helix</keyword>
<dbReference type="PANTHER" id="PTHR32309:SF13">
    <property type="entry name" value="FERRIC ENTEROBACTIN TRANSPORT PROTEIN FEPE"/>
    <property type="match status" value="1"/>
</dbReference>
<keyword evidence="6" id="KW-0808">Transferase</keyword>
<evidence type="ECO:0000256" key="12">
    <source>
        <dbReference type="ARBA" id="ARBA00023136"/>
    </source>
</evidence>
<sequence length="741" mass="81273">MEALEYSEEIDFQKYWLVLKRRWLPATGVVAMTVALSALAVSRQKDSYKAEGKLLFKEDNSSSLTGLENEIGELKGLTNTSDPLATQAEIIRSRPIAQKTIEILQLKDEEGNPLDPKTLWAGLEVKPVTGTDVMGISYVSEDPEEAAKVANNIMEVYIKNDIQTNRQKAVAAREFIDQQLPQVEANVSKSEEALRRFKEENRVVALQEEASASVSIISSLDNQIAQAQARLADVTARSTQLRNQLQLNSQQAVALSSLSQSPAVQQALTQLQEVQAELAVERTRYKEGYPTIENLKRKEAALETLVQKQVAQVLGGKQQVPTENLQIGELKEELAAALVDSQVERSGLGDHLKELQKTRTAYKTRSNALPRLEQKQRELERKLEAAQSTYGILLSKLQETRVAENQTVGNASIISTAIVPENPTGSKKKLILAAGGMVGILLGVTTAFLLDLIDSSVKTVKEAKELFSTTLLAVIPAYGKPGKANYLLGESEHRAPLVFARDLPRSPFNEAYQMLQANLKFLSSDKQIKSIVVTSSVPKEGKSEVCANLAAAMAQIGRRVLLVDGDMRHPSQHHIWGLTNAVGLSNVLVGEAQFNMVVQEVMPGLDVLPSGVIPPNPVGLLDSRRMASLIEAFSEEYDSVIIDTPPLAGIADAPILGKMADGILLVVQPRILDTASANAAKEFLARANQNILGLVANGVIISNEPDSYFYYTKEQYRTQEQYQEQDHDIKKTVDIGNYSNN</sequence>
<evidence type="ECO:0000259" key="17">
    <source>
        <dbReference type="Pfam" id="PF13807"/>
    </source>
</evidence>
<keyword evidence="15" id="KW-0175">Coiled coil</keyword>
<evidence type="ECO:0000256" key="2">
    <source>
        <dbReference type="ARBA" id="ARBA00006683"/>
    </source>
</evidence>
<evidence type="ECO:0000256" key="3">
    <source>
        <dbReference type="ARBA" id="ARBA00007316"/>
    </source>
</evidence>
<keyword evidence="7" id="KW-0812">Transmembrane</keyword>
<protein>
    <recommendedName>
        <fullName evidence="4">non-specific protein-tyrosine kinase</fullName>
        <ecNumber evidence="4">2.7.10.2</ecNumber>
    </recommendedName>
</protein>
<evidence type="ECO:0000256" key="5">
    <source>
        <dbReference type="ARBA" id="ARBA00022475"/>
    </source>
</evidence>
<evidence type="ECO:0000259" key="16">
    <source>
        <dbReference type="Pfam" id="PF02706"/>
    </source>
</evidence>
<evidence type="ECO:0000256" key="15">
    <source>
        <dbReference type="SAM" id="Coils"/>
    </source>
</evidence>
<evidence type="ECO:0000313" key="18">
    <source>
        <dbReference type="EMBL" id="NER29262.1"/>
    </source>
</evidence>
<evidence type="ECO:0000256" key="13">
    <source>
        <dbReference type="ARBA" id="ARBA00023137"/>
    </source>
</evidence>
<dbReference type="GO" id="GO:0005524">
    <property type="term" value="F:ATP binding"/>
    <property type="evidence" value="ECO:0007669"/>
    <property type="project" value="UniProtKB-KW"/>
</dbReference>
<keyword evidence="10" id="KW-0067">ATP-binding</keyword>
<evidence type="ECO:0000256" key="6">
    <source>
        <dbReference type="ARBA" id="ARBA00022679"/>
    </source>
</evidence>
<dbReference type="InterPro" id="IPR032807">
    <property type="entry name" value="GNVR"/>
</dbReference>
<dbReference type="Pfam" id="PF10609">
    <property type="entry name" value="ParA"/>
    <property type="match status" value="1"/>
</dbReference>
<gene>
    <name evidence="18" type="ORF">F6J89_16955</name>
</gene>
<dbReference type="InterPro" id="IPR050445">
    <property type="entry name" value="Bact_polysacc_biosynth/exp"/>
</dbReference>
<keyword evidence="9 18" id="KW-0418">Kinase</keyword>
<dbReference type="SUPFAM" id="SSF52540">
    <property type="entry name" value="P-loop containing nucleoside triphosphate hydrolases"/>
    <property type="match status" value="1"/>
</dbReference>
<evidence type="ECO:0000256" key="9">
    <source>
        <dbReference type="ARBA" id="ARBA00022777"/>
    </source>
</evidence>
<dbReference type="InterPro" id="IPR027417">
    <property type="entry name" value="P-loop_NTPase"/>
</dbReference>
<comment type="similarity">
    <text evidence="2">Belongs to the CpsC/CapA family.</text>
</comment>
<name>A0A6B3NF44_9CYAN</name>
<dbReference type="AlphaFoldDB" id="A0A6B3NF44"/>
<dbReference type="EC" id="2.7.10.2" evidence="4"/>
<reference evidence="18" key="1">
    <citation type="submission" date="2019-11" db="EMBL/GenBank/DDBJ databases">
        <title>Genomic insights into an expanded diversity of filamentous marine cyanobacteria reveals the extraordinary biosynthetic potential of Moorea and Okeania.</title>
        <authorList>
            <person name="Ferreira Leao T."/>
            <person name="Wang M."/>
            <person name="Moss N."/>
            <person name="Da Silva R."/>
            <person name="Sanders J."/>
            <person name="Nurk S."/>
            <person name="Gurevich A."/>
            <person name="Humphrey G."/>
            <person name="Reher R."/>
            <person name="Zhu Q."/>
            <person name="Belda-Ferre P."/>
            <person name="Glukhov E."/>
            <person name="Rex R."/>
            <person name="Dorrestein P.C."/>
            <person name="Knight R."/>
            <person name="Pevzner P."/>
            <person name="Gerwick W.H."/>
            <person name="Gerwick L."/>
        </authorList>
    </citation>
    <scope>NUCLEOTIDE SEQUENCE</scope>
    <source>
        <strain evidence="18">SIO1C4</strain>
    </source>
</reference>
<accession>A0A6B3NF44</accession>
<keyword evidence="8" id="KW-0547">Nucleotide-binding</keyword>
<dbReference type="InterPro" id="IPR033756">
    <property type="entry name" value="YlxH/NBP35"/>
</dbReference>
<proteinExistence type="inferred from homology"/>
<dbReference type="EMBL" id="JAAHFQ010000337">
    <property type="protein sequence ID" value="NER29262.1"/>
    <property type="molecule type" value="Genomic_DNA"/>
</dbReference>
<dbReference type="FunFam" id="3.40.50.300:FF:000527">
    <property type="entry name" value="Tyrosine-protein kinase etk"/>
    <property type="match status" value="1"/>
</dbReference>
<evidence type="ECO:0000256" key="1">
    <source>
        <dbReference type="ARBA" id="ARBA00004651"/>
    </source>
</evidence>
<evidence type="ECO:0000256" key="10">
    <source>
        <dbReference type="ARBA" id="ARBA00022840"/>
    </source>
</evidence>
<keyword evidence="5" id="KW-1003">Cell membrane</keyword>
<dbReference type="GO" id="GO:0042802">
    <property type="term" value="F:identical protein binding"/>
    <property type="evidence" value="ECO:0007669"/>
    <property type="project" value="UniProtKB-ARBA"/>
</dbReference>
<dbReference type="Pfam" id="PF02706">
    <property type="entry name" value="Wzz"/>
    <property type="match status" value="1"/>
</dbReference>
<dbReference type="Pfam" id="PF13807">
    <property type="entry name" value="GNVR"/>
    <property type="match status" value="1"/>
</dbReference>
<dbReference type="GO" id="GO:0004715">
    <property type="term" value="F:non-membrane spanning protein tyrosine kinase activity"/>
    <property type="evidence" value="ECO:0007669"/>
    <property type="project" value="UniProtKB-EC"/>
</dbReference>
<keyword evidence="13" id="KW-0829">Tyrosine-protein kinase</keyword>
<evidence type="ECO:0000256" key="11">
    <source>
        <dbReference type="ARBA" id="ARBA00022989"/>
    </source>
</evidence>
<feature type="domain" description="Tyrosine-protein kinase G-rich" evidence="17">
    <location>
        <begin position="373"/>
        <end position="449"/>
    </location>
</feature>
<dbReference type="InterPro" id="IPR003856">
    <property type="entry name" value="LPS_length_determ_N"/>
</dbReference>
<evidence type="ECO:0000256" key="14">
    <source>
        <dbReference type="ARBA" id="ARBA00051245"/>
    </source>
</evidence>
<evidence type="ECO:0000256" key="7">
    <source>
        <dbReference type="ARBA" id="ARBA00022692"/>
    </source>
</evidence>
<feature type="coiled-coil region" evidence="15">
    <location>
        <begin position="180"/>
        <end position="312"/>
    </location>
</feature>
<dbReference type="Gene3D" id="3.40.50.300">
    <property type="entry name" value="P-loop containing nucleotide triphosphate hydrolases"/>
    <property type="match status" value="1"/>
</dbReference>
<dbReference type="InterPro" id="IPR005702">
    <property type="entry name" value="Wzc-like_C"/>
</dbReference>
<comment type="subcellular location">
    <subcellularLocation>
        <location evidence="1">Cell membrane</location>
        <topology evidence="1">Multi-pass membrane protein</topology>
    </subcellularLocation>
</comment>
<dbReference type="NCBIfam" id="TIGR01007">
    <property type="entry name" value="eps_fam"/>
    <property type="match status" value="1"/>
</dbReference>
<comment type="similarity">
    <text evidence="3">Belongs to the CpsD/CapB family.</text>
</comment>
<organism evidence="18">
    <name type="scientific">Symploca sp. SIO1C4</name>
    <dbReference type="NCBI Taxonomy" id="2607765"/>
    <lineage>
        <taxon>Bacteria</taxon>
        <taxon>Bacillati</taxon>
        <taxon>Cyanobacteriota</taxon>
        <taxon>Cyanophyceae</taxon>
        <taxon>Coleofasciculales</taxon>
        <taxon>Coleofasciculaceae</taxon>
        <taxon>Symploca</taxon>
    </lineage>
</organism>
<evidence type="ECO:0000256" key="8">
    <source>
        <dbReference type="ARBA" id="ARBA00022741"/>
    </source>
</evidence>
<feature type="domain" description="Polysaccharide chain length determinant N-terminal" evidence="16">
    <location>
        <begin position="8"/>
        <end position="102"/>
    </location>
</feature>